<dbReference type="Proteomes" id="UP000316852">
    <property type="component" value="Unassembled WGS sequence"/>
</dbReference>
<dbReference type="SUPFAM" id="SSF55729">
    <property type="entry name" value="Acyl-CoA N-acyltransferases (Nat)"/>
    <property type="match status" value="1"/>
</dbReference>
<proteinExistence type="predicted"/>
<dbReference type="Pfam" id="PF13480">
    <property type="entry name" value="Acetyltransf_6"/>
    <property type="match status" value="1"/>
</dbReference>
<dbReference type="EMBL" id="VBOW01000001">
    <property type="protein sequence ID" value="TMQ61029.1"/>
    <property type="molecule type" value="Genomic_DNA"/>
</dbReference>
<dbReference type="Gene3D" id="3.40.630.30">
    <property type="match status" value="1"/>
</dbReference>
<name>A0A538TBL6_UNCEI</name>
<sequence>MLNRSLRTTAKTALRRKDPEDEVIEPASRSLKKEIGGRDGFARATRPPTSLVASLCRSTEEFSLLADEWDGLLERSRSHSVFLSWGWLYAWWRQFGGGRELALILVRDPAGQLVGIAPFCLERRGRIPSVRVVSFLGTERVSSEYLDVIADPAREEDVLAAVWHALMGEGKNWDWLRLTDLLESSLVLRHLRPLCEQAGYRTVLSNSEVCPYLTLPPTAEALPKCLGPNMRGNVKRKIQKLREIGADLVPLETVEEMKSALPTLFDLHAKRWAARRLRGNFWDPRVRAFHAEAVPALARRGRIRLFELRVDRRPIAFQYALRFRDTFFLYQVGFDPLTPDPRLKQTQYSPGVALIGLCLEDAVREGLREADFLRGGEGYKLEWTKSSRTTSCLTAVTPGRWGAAFRLEAERLDRSLRTIVKKVLRRQGADVSL</sequence>
<dbReference type="GO" id="GO:0016740">
    <property type="term" value="F:transferase activity"/>
    <property type="evidence" value="ECO:0007669"/>
    <property type="project" value="UniProtKB-KW"/>
</dbReference>
<protein>
    <submittedName>
        <fullName evidence="2">GNAT family N-acetyltransferase</fullName>
    </submittedName>
</protein>
<reference evidence="2 3" key="1">
    <citation type="journal article" date="2019" name="Nat. Microbiol.">
        <title>Mediterranean grassland soil C-N compound turnover is dependent on rainfall and depth, and is mediated by genomically divergent microorganisms.</title>
        <authorList>
            <person name="Diamond S."/>
            <person name="Andeer P.F."/>
            <person name="Li Z."/>
            <person name="Crits-Christoph A."/>
            <person name="Burstein D."/>
            <person name="Anantharaman K."/>
            <person name="Lane K.R."/>
            <person name="Thomas B.C."/>
            <person name="Pan C."/>
            <person name="Northen T.R."/>
            <person name="Banfield J.F."/>
        </authorList>
    </citation>
    <scope>NUCLEOTIDE SEQUENCE [LARGE SCALE GENOMIC DNA]</scope>
    <source>
        <strain evidence="2">WS_6</strain>
    </source>
</reference>
<dbReference type="InterPro" id="IPR016181">
    <property type="entry name" value="Acyl_CoA_acyltransferase"/>
</dbReference>
<dbReference type="InterPro" id="IPR038740">
    <property type="entry name" value="BioF2-like_GNAT_dom"/>
</dbReference>
<keyword evidence="2" id="KW-0808">Transferase</keyword>
<evidence type="ECO:0000313" key="2">
    <source>
        <dbReference type="EMBL" id="TMQ61029.1"/>
    </source>
</evidence>
<feature type="domain" description="BioF2-like acetyltransferase" evidence="1">
    <location>
        <begin position="229"/>
        <end position="380"/>
    </location>
</feature>
<gene>
    <name evidence="2" type="ORF">E6K76_00095</name>
</gene>
<evidence type="ECO:0000313" key="3">
    <source>
        <dbReference type="Proteomes" id="UP000316852"/>
    </source>
</evidence>
<evidence type="ECO:0000259" key="1">
    <source>
        <dbReference type="Pfam" id="PF13480"/>
    </source>
</evidence>
<comment type="caution">
    <text evidence="2">The sequence shown here is derived from an EMBL/GenBank/DDBJ whole genome shotgun (WGS) entry which is preliminary data.</text>
</comment>
<dbReference type="AlphaFoldDB" id="A0A538TBL6"/>
<accession>A0A538TBL6</accession>
<organism evidence="2 3">
    <name type="scientific">Eiseniibacteriota bacterium</name>
    <dbReference type="NCBI Taxonomy" id="2212470"/>
    <lineage>
        <taxon>Bacteria</taxon>
        <taxon>Candidatus Eiseniibacteriota</taxon>
    </lineage>
</organism>